<evidence type="ECO:0000256" key="1">
    <source>
        <dbReference type="SAM" id="MobiDB-lite"/>
    </source>
</evidence>
<name>A0AAE2D8T8_SCHME</name>
<dbReference type="EMBL" id="JALJAT010000001">
    <property type="protein sequence ID" value="KAK4475763.1"/>
    <property type="molecule type" value="Genomic_DNA"/>
</dbReference>
<evidence type="ECO:0000313" key="2">
    <source>
        <dbReference type="EMBL" id="KAK4475763.1"/>
    </source>
</evidence>
<dbReference type="AlphaFoldDB" id="A0AAE2D8T8"/>
<evidence type="ECO:0008006" key="4">
    <source>
        <dbReference type="Google" id="ProtNLM"/>
    </source>
</evidence>
<comment type="caution">
    <text evidence="2">The sequence shown here is derived from an EMBL/GenBank/DDBJ whole genome shotgun (WGS) entry which is preliminary data.</text>
</comment>
<gene>
    <name evidence="2" type="ORF">MN116_001023</name>
</gene>
<dbReference type="PANTHER" id="PTHR34914">
    <property type="entry name" value="LYMPHOCYTE EXPANSION MOLECULE"/>
    <property type="match status" value="1"/>
</dbReference>
<dbReference type="Pfam" id="PF07004">
    <property type="entry name" value="SHIPPO-rpt"/>
    <property type="match status" value="1"/>
</dbReference>
<reference evidence="2" key="1">
    <citation type="submission" date="2022-04" db="EMBL/GenBank/DDBJ databases">
        <authorList>
            <person name="Xu L."/>
            <person name="Lv Z."/>
        </authorList>
    </citation>
    <scope>NUCLEOTIDE SEQUENCE</scope>
    <source>
        <strain evidence="2">LV_2022a</strain>
    </source>
</reference>
<feature type="compositionally biased region" description="Polar residues" evidence="1">
    <location>
        <begin position="1"/>
        <end position="12"/>
    </location>
</feature>
<sequence length="407" mass="46017">MHTTLHTPSSKQRTFKRDSNYKGLKVTNKPPFGSSTDRQRVNVHPRWRKEILSASLGPGCYDYNSSFKGEGKILSIPHCKSVPDWNRQYELQRNSSIPTLFSRSVKLLKENQQRDLGPGRYNIPRDIQVRGTSKSIGPINTHAVRFVESKMNNTPGVGTYGIKGDPYLYKEIMDAKHKSSSIRGILECRGETNRSLPPTGCHIAPGTYEIIGSVQRLLDKKTGNRGPYDLMTGPRSYDYTSENPEPGAFTLKSFTSDLLRPEKQHTGKFRKLVDEQKKVDRSCSSRMQNNLIASRIGPGYYEPKYPDDKYKSFNKHASSFLSSSSRDSHSIFAIRQSPVGPGRYNSENYDQSRCIWGAMCSFDSTSSARLSLKEATKLRDRLRPLNVPFHKKSIVNTNRSRAIPLIA</sequence>
<keyword evidence="3" id="KW-1185">Reference proteome</keyword>
<dbReference type="InterPro" id="IPR033557">
    <property type="entry name" value="CIMAP2"/>
</dbReference>
<dbReference type="Proteomes" id="UP001292079">
    <property type="component" value="Unassembled WGS sequence"/>
</dbReference>
<accession>A0AAE2D8T8</accession>
<reference evidence="2" key="2">
    <citation type="journal article" date="2023" name="Infect Dis Poverty">
        <title>Chromosome-scale genome of the human blood fluke Schistosoma mekongi and its implications for public health.</title>
        <authorList>
            <person name="Zhou M."/>
            <person name="Xu L."/>
            <person name="Xu D."/>
            <person name="Chen W."/>
            <person name="Khan J."/>
            <person name="Hu Y."/>
            <person name="Huang H."/>
            <person name="Wei H."/>
            <person name="Zhang Y."/>
            <person name="Chusongsang P."/>
            <person name="Tanasarnprasert K."/>
            <person name="Hu X."/>
            <person name="Limpanont Y."/>
            <person name="Lv Z."/>
        </authorList>
    </citation>
    <scope>NUCLEOTIDE SEQUENCE</scope>
    <source>
        <strain evidence="2">LV_2022a</strain>
    </source>
</reference>
<dbReference type="InterPro" id="IPR010736">
    <property type="entry name" value="SHIPPO-rpt"/>
</dbReference>
<evidence type="ECO:0000313" key="3">
    <source>
        <dbReference type="Proteomes" id="UP001292079"/>
    </source>
</evidence>
<feature type="region of interest" description="Disordered" evidence="1">
    <location>
        <begin position="1"/>
        <end position="41"/>
    </location>
</feature>
<proteinExistence type="predicted"/>
<organism evidence="2 3">
    <name type="scientific">Schistosoma mekongi</name>
    <name type="common">Parasitic worm</name>
    <dbReference type="NCBI Taxonomy" id="38744"/>
    <lineage>
        <taxon>Eukaryota</taxon>
        <taxon>Metazoa</taxon>
        <taxon>Spiralia</taxon>
        <taxon>Lophotrochozoa</taxon>
        <taxon>Platyhelminthes</taxon>
        <taxon>Trematoda</taxon>
        <taxon>Digenea</taxon>
        <taxon>Strigeidida</taxon>
        <taxon>Schistosomatoidea</taxon>
        <taxon>Schistosomatidae</taxon>
        <taxon>Schistosoma</taxon>
    </lineage>
</organism>
<protein>
    <recommendedName>
        <fullName evidence="4">Lymphocyte expansion molecule</fullName>
    </recommendedName>
</protein>
<dbReference type="PANTHER" id="PTHR34914:SF1">
    <property type="entry name" value="LYMPHOCYTE EXPANSION MOLECULE"/>
    <property type="match status" value="1"/>
</dbReference>